<dbReference type="EMBL" id="ML977511">
    <property type="protein sequence ID" value="KAF2127185.1"/>
    <property type="molecule type" value="Genomic_DNA"/>
</dbReference>
<dbReference type="AlphaFoldDB" id="A0A6A6A7H1"/>
<dbReference type="GeneID" id="54413433"/>
<dbReference type="InterPro" id="IPR000210">
    <property type="entry name" value="BTB/POZ_dom"/>
</dbReference>
<dbReference type="CDD" id="cd18186">
    <property type="entry name" value="BTB_POZ_ZBTB_KLHL-like"/>
    <property type="match status" value="1"/>
</dbReference>
<gene>
    <name evidence="2" type="ORF">P153DRAFT_433005</name>
</gene>
<name>A0A6A6A7H1_9PLEO</name>
<dbReference type="InterPro" id="IPR011333">
    <property type="entry name" value="SKP1/BTB/POZ_sf"/>
</dbReference>
<dbReference type="OrthoDB" id="194443at2759"/>
<sequence>MYPRTSQPQNTVLYTQCNSITHHFKSTTIIIEADEYNWHSTATSQYLVVQARDAGEGEGEASCSTSLHAIVNLLTMTTNKEILKARSGPRASAIAVPSTIVVKVGVEQKRYTLHKKLLEHHSGFFRGALSGKFKETADGVISIRQVDTDAFDIFVDWMYEKKLSEHVRAPSLSADRILVKYRAYIAADMLLAAEWKDALMENIS</sequence>
<dbReference type="RefSeq" id="XP_033521574.1">
    <property type="nucleotide sequence ID" value="XM_033673001.1"/>
</dbReference>
<dbReference type="PANTHER" id="PTHR47843">
    <property type="entry name" value="BTB DOMAIN-CONTAINING PROTEIN-RELATED"/>
    <property type="match status" value="1"/>
</dbReference>
<dbReference type="SUPFAM" id="SSF54695">
    <property type="entry name" value="POZ domain"/>
    <property type="match status" value="1"/>
</dbReference>
<dbReference type="PANTHER" id="PTHR47843:SF2">
    <property type="entry name" value="BTB DOMAIN-CONTAINING PROTEIN"/>
    <property type="match status" value="1"/>
</dbReference>
<organism evidence="2 3">
    <name type="scientific">Dothidotthia symphoricarpi CBS 119687</name>
    <dbReference type="NCBI Taxonomy" id="1392245"/>
    <lineage>
        <taxon>Eukaryota</taxon>
        <taxon>Fungi</taxon>
        <taxon>Dikarya</taxon>
        <taxon>Ascomycota</taxon>
        <taxon>Pezizomycotina</taxon>
        <taxon>Dothideomycetes</taxon>
        <taxon>Pleosporomycetidae</taxon>
        <taxon>Pleosporales</taxon>
        <taxon>Dothidotthiaceae</taxon>
        <taxon>Dothidotthia</taxon>
    </lineage>
</organism>
<keyword evidence="3" id="KW-1185">Reference proteome</keyword>
<dbReference type="Pfam" id="PF00651">
    <property type="entry name" value="BTB"/>
    <property type="match status" value="1"/>
</dbReference>
<dbReference type="Proteomes" id="UP000799771">
    <property type="component" value="Unassembled WGS sequence"/>
</dbReference>
<dbReference type="Gene3D" id="3.30.710.10">
    <property type="entry name" value="Potassium Channel Kv1.1, Chain A"/>
    <property type="match status" value="1"/>
</dbReference>
<evidence type="ECO:0000313" key="2">
    <source>
        <dbReference type="EMBL" id="KAF2127185.1"/>
    </source>
</evidence>
<dbReference type="PROSITE" id="PS50097">
    <property type="entry name" value="BTB"/>
    <property type="match status" value="1"/>
</dbReference>
<accession>A0A6A6A7H1</accession>
<evidence type="ECO:0000259" key="1">
    <source>
        <dbReference type="PROSITE" id="PS50097"/>
    </source>
</evidence>
<evidence type="ECO:0000313" key="3">
    <source>
        <dbReference type="Proteomes" id="UP000799771"/>
    </source>
</evidence>
<reference evidence="2" key="1">
    <citation type="journal article" date="2020" name="Stud. Mycol.">
        <title>101 Dothideomycetes genomes: a test case for predicting lifestyles and emergence of pathogens.</title>
        <authorList>
            <person name="Haridas S."/>
            <person name="Albert R."/>
            <person name="Binder M."/>
            <person name="Bloem J."/>
            <person name="Labutti K."/>
            <person name="Salamov A."/>
            <person name="Andreopoulos B."/>
            <person name="Baker S."/>
            <person name="Barry K."/>
            <person name="Bills G."/>
            <person name="Bluhm B."/>
            <person name="Cannon C."/>
            <person name="Castanera R."/>
            <person name="Culley D."/>
            <person name="Daum C."/>
            <person name="Ezra D."/>
            <person name="Gonzalez J."/>
            <person name="Henrissat B."/>
            <person name="Kuo A."/>
            <person name="Liang C."/>
            <person name="Lipzen A."/>
            <person name="Lutzoni F."/>
            <person name="Magnuson J."/>
            <person name="Mondo S."/>
            <person name="Nolan M."/>
            <person name="Ohm R."/>
            <person name="Pangilinan J."/>
            <person name="Park H.-J."/>
            <person name="Ramirez L."/>
            <person name="Alfaro M."/>
            <person name="Sun H."/>
            <person name="Tritt A."/>
            <person name="Yoshinaga Y."/>
            <person name="Zwiers L.-H."/>
            <person name="Turgeon B."/>
            <person name="Goodwin S."/>
            <person name="Spatafora J."/>
            <person name="Crous P."/>
            <person name="Grigoriev I."/>
        </authorList>
    </citation>
    <scope>NUCLEOTIDE SEQUENCE</scope>
    <source>
        <strain evidence="2">CBS 119687</strain>
    </source>
</reference>
<proteinExistence type="predicted"/>
<protein>
    <recommendedName>
        <fullName evidence="1">BTB domain-containing protein</fullName>
    </recommendedName>
</protein>
<feature type="domain" description="BTB" evidence="1">
    <location>
        <begin position="98"/>
        <end position="167"/>
    </location>
</feature>